<keyword evidence="1" id="KW-0472">Membrane</keyword>
<evidence type="ECO:0000256" key="1">
    <source>
        <dbReference type="SAM" id="Phobius"/>
    </source>
</evidence>
<accession>A0A250WPA2</accession>
<dbReference type="Proteomes" id="UP000232323">
    <property type="component" value="Unassembled WGS sequence"/>
</dbReference>
<feature type="transmembrane region" description="Helical" evidence="1">
    <location>
        <begin position="100"/>
        <end position="123"/>
    </location>
</feature>
<gene>
    <name evidence="2" type="ORF">CEUSTIGMA_g114.t1</name>
</gene>
<sequence>MMLSIKSAVTSVSNMTVRTRSVTTSSFSIATLKRRAGLQQIPVYISRATKEDQDFDALLNTFAEKFEKVENKPVVIGYVVAAVCALIVAEWLIHLPALDVVLGFPVQLLGLVLSPILAFRYIVDKKDATTDIVEIVADLSKKLPGLGNK</sequence>
<proteinExistence type="predicted"/>
<evidence type="ECO:0000313" key="2">
    <source>
        <dbReference type="EMBL" id="GAX72658.1"/>
    </source>
</evidence>
<keyword evidence="1" id="KW-0812">Transmembrane</keyword>
<dbReference type="OrthoDB" id="513110at2759"/>
<name>A0A250WPA2_9CHLO</name>
<comment type="caution">
    <text evidence="2">The sequence shown here is derived from an EMBL/GenBank/DDBJ whole genome shotgun (WGS) entry which is preliminary data.</text>
</comment>
<evidence type="ECO:0008006" key="4">
    <source>
        <dbReference type="Google" id="ProtNLM"/>
    </source>
</evidence>
<evidence type="ECO:0000313" key="3">
    <source>
        <dbReference type="Proteomes" id="UP000232323"/>
    </source>
</evidence>
<dbReference type="AlphaFoldDB" id="A0A250WPA2"/>
<dbReference type="EMBL" id="BEGY01000001">
    <property type="protein sequence ID" value="GAX72658.1"/>
    <property type="molecule type" value="Genomic_DNA"/>
</dbReference>
<organism evidence="2 3">
    <name type="scientific">Chlamydomonas eustigma</name>
    <dbReference type="NCBI Taxonomy" id="1157962"/>
    <lineage>
        <taxon>Eukaryota</taxon>
        <taxon>Viridiplantae</taxon>
        <taxon>Chlorophyta</taxon>
        <taxon>core chlorophytes</taxon>
        <taxon>Chlorophyceae</taxon>
        <taxon>CS clade</taxon>
        <taxon>Chlamydomonadales</taxon>
        <taxon>Chlamydomonadaceae</taxon>
        <taxon>Chlamydomonas</taxon>
    </lineage>
</organism>
<reference evidence="2 3" key="1">
    <citation type="submission" date="2017-08" db="EMBL/GenBank/DDBJ databases">
        <title>Acidophilic green algal genome provides insights into adaptation to an acidic environment.</title>
        <authorList>
            <person name="Hirooka S."/>
            <person name="Hirose Y."/>
            <person name="Kanesaki Y."/>
            <person name="Higuchi S."/>
            <person name="Fujiwara T."/>
            <person name="Onuma R."/>
            <person name="Era A."/>
            <person name="Ohbayashi R."/>
            <person name="Uzuka A."/>
            <person name="Nozaki H."/>
            <person name="Yoshikawa H."/>
            <person name="Miyagishima S.Y."/>
        </authorList>
    </citation>
    <scope>NUCLEOTIDE SEQUENCE [LARGE SCALE GENOMIC DNA]</scope>
    <source>
        <strain evidence="2 3">NIES-2499</strain>
    </source>
</reference>
<keyword evidence="3" id="KW-1185">Reference proteome</keyword>
<keyword evidence="1" id="KW-1133">Transmembrane helix</keyword>
<protein>
    <recommendedName>
        <fullName evidence="4">Cyanobacterial aminoacyl-tRNA synthetase CAAD domain-containing protein</fullName>
    </recommendedName>
</protein>
<feature type="transmembrane region" description="Helical" evidence="1">
    <location>
        <begin position="75"/>
        <end position="94"/>
    </location>
</feature>